<evidence type="ECO:0000313" key="3">
    <source>
        <dbReference type="Proteomes" id="UP001303046"/>
    </source>
</evidence>
<keyword evidence="1" id="KW-0812">Transmembrane</keyword>
<dbReference type="EMBL" id="JAVFWL010000006">
    <property type="protein sequence ID" value="KAK6760245.1"/>
    <property type="molecule type" value="Genomic_DNA"/>
</dbReference>
<keyword evidence="1" id="KW-0472">Membrane</keyword>
<feature type="transmembrane region" description="Helical" evidence="1">
    <location>
        <begin position="32"/>
        <end position="53"/>
    </location>
</feature>
<dbReference type="Proteomes" id="UP001303046">
    <property type="component" value="Unassembled WGS sequence"/>
</dbReference>
<evidence type="ECO:0000256" key="1">
    <source>
        <dbReference type="SAM" id="Phobius"/>
    </source>
</evidence>
<gene>
    <name evidence="2" type="primary">Necator_chrX.g21813</name>
    <name evidence="2" type="ORF">RB195_021652</name>
</gene>
<organism evidence="2 3">
    <name type="scientific">Necator americanus</name>
    <name type="common">Human hookworm</name>
    <dbReference type="NCBI Taxonomy" id="51031"/>
    <lineage>
        <taxon>Eukaryota</taxon>
        <taxon>Metazoa</taxon>
        <taxon>Ecdysozoa</taxon>
        <taxon>Nematoda</taxon>
        <taxon>Chromadorea</taxon>
        <taxon>Rhabditida</taxon>
        <taxon>Rhabditina</taxon>
        <taxon>Rhabditomorpha</taxon>
        <taxon>Strongyloidea</taxon>
        <taxon>Ancylostomatidae</taxon>
        <taxon>Bunostominae</taxon>
        <taxon>Necator</taxon>
    </lineage>
</organism>
<comment type="caution">
    <text evidence="2">The sequence shown here is derived from an EMBL/GenBank/DDBJ whole genome shotgun (WGS) entry which is preliminary data.</text>
</comment>
<proteinExistence type="predicted"/>
<reference evidence="2 3" key="1">
    <citation type="submission" date="2023-08" db="EMBL/GenBank/DDBJ databases">
        <title>A Necator americanus chromosomal reference genome.</title>
        <authorList>
            <person name="Ilik V."/>
            <person name="Petrzelkova K.J."/>
            <person name="Pardy F."/>
            <person name="Fuh T."/>
            <person name="Niatou-Singa F.S."/>
            <person name="Gouil Q."/>
            <person name="Baker L."/>
            <person name="Ritchie M.E."/>
            <person name="Jex A.R."/>
            <person name="Gazzola D."/>
            <person name="Li H."/>
            <person name="Toshio Fujiwara R."/>
            <person name="Zhan B."/>
            <person name="Aroian R.V."/>
            <person name="Pafco B."/>
            <person name="Schwarz E.M."/>
        </authorList>
    </citation>
    <scope>NUCLEOTIDE SEQUENCE [LARGE SCALE GENOMIC DNA]</scope>
    <source>
        <strain evidence="2 3">Aroian</strain>
        <tissue evidence="2">Whole animal</tissue>
    </source>
</reference>
<accession>A0ABR1ED38</accession>
<dbReference type="Pfam" id="PF17204">
    <property type="entry name" value="Sid-5"/>
    <property type="match status" value="1"/>
</dbReference>
<protein>
    <submittedName>
        <fullName evidence="2">Uncharacterized protein</fullName>
    </submittedName>
</protein>
<keyword evidence="1" id="KW-1133">Transmembrane helix</keyword>
<evidence type="ECO:0000313" key="2">
    <source>
        <dbReference type="EMBL" id="KAK6760245.1"/>
    </source>
</evidence>
<name>A0ABR1ED38_NECAM</name>
<dbReference type="InterPro" id="IPR033759">
    <property type="entry name" value="Sid-5"/>
</dbReference>
<sequence>MSANAMLVSSSNVTVATKHCGQKIRECRSISLAVGILAVVLLISNILTVIYVNRRFLLRQIRRSLGIIHDDDDDDDMRRNIITSD</sequence>
<keyword evidence="3" id="KW-1185">Reference proteome</keyword>